<dbReference type="InterPro" id="IPR015943">
    <property type="entry name" value="WD40/YVTN_repeat-like_dom_sf"/>
</dbReference>
<name>A0A2V1K2U4_9BURK</name>
<protein>
    <submittedName>
        <fullName evidence="2">ATP-binding protein</fullName>
    </submittedName>
</protein>
<keyword evidence="2" id="KW-0547">Nucleotide-binding</keyword>
<keyword evidence="2" id="KW-0067">ATP-binding</keyword>
<gene>
    <name evidence="2" type="ORF">DD235_06015</name>
</gene>
<dbReference type="GO" id="GO:0005524">
    <property type="term" value="F:ATP binding"/>
    <property type="evidence" value="ECO:0007669"/>
    <property type="project" value="UniProtKB-KW"/>
</dbReference>
<dbReference type="SUPFAM" id="SSF50974">
    <property type="entry name" value="Nitrous oxide reductase, N-terminal domain"/>
    <property type="match status" value="1"/>
</dbReference>
<sequence>MNHRLRGLDRRLVLRPAQFAAAIVLAFGAASASAAGLFGQTDPDFQGQVQVRESPVLPGQQVTVVGQSFKPGQQVTLRYGNTVLNASPLVADGEGGFQLSVALPADAQPGVHPVVITAENPVAATVAPFKISPDVPLANQDKFRVSAQHLAPGLYQSAYSPKHDQLYVTTAIGRPPVRESRLLKVDPATLKIEASVAPAAVAGRDDGHVYAVYGVDVDDTRDTVWVTNTRDNTVAVYRQDDLSLVRQLEPGLAGHARDVAVDERRAKAYVSTPGQAQVSVFDAVSFEPRPVIEIESGLRRQPFNPMSLVLDEESGKLFVVSATGQVAVIDTATDAVEKVLAVPGARSASGVAYDAQTGRLFVASQGADNLVILDAANGEVLKTVATGAGALNVVFDPVSRLAYVSNRGANTVTVVDPDGTILAVLEGGSLPNHASVDGKGNVYVVNKARGQDDPEGNKIRRLHYRR</sequence>
<evidence type="ECO:0000256" key="1">
    <source>
        <dbReference type="SAM" id="SignalP"/>
    </source>
</evidence>
<proteinExistence type="predicted"/>
<dbReference type="RefSeq" id="WP_109061164.1">
    <property type="nucleotide sequence ID" value="NZ_QETA01000002.1"/>
</dbReference>
<keyword evidence="3" id="KW-1185">Reference proteome</keyword>
<dbReference type="Gene3D" id="2.130.10.10">
    <property type="entry name" value="YVTN repeat-like/Quinoprotein amine dehydrogenase"/>
    <property type="match status" value="1"/>
</dbReference>
<dbReference type="Proteomes" id="UP000245212">
    <property type="component" value="Unassembled WGS sequence"/>
</dbReference>
<accession>A0A2V1K2U4</accession>
<organism evidence="2 3">
    <name type="scientific">Corticimicrobacter populi</name>
    <dbReference type="NCBI Taxonomy" id="2175229"/>
    <lineage>
        <taxon>Bacteria</taxon>
        <taxon>Pseudomonadati</taxon>
        <taxon>Pseudomonadota</taxon>
        <taxon>Betaproteobacteria</taxon>
        <taxon>Burkholderiales</taxon>
        <taxon>Alcaligenaceae</taxon>
        <taxon>Corticimicrobacter</taxon>
    </lineage>
</organism>
<dbReference type="PANTHER" id="PTHR47197:SF3">
    <property type="entry name" value="DIHYDRO-HEME D1 DEHYDROGENASE"/>
    <property type="match status" value="1"/>
</dbReference>
<dbReference type="PANTHER" id="PTHR47197">
    <property type="entry name" value="PROTEIN NIRF"/>
    <property type="match status" value="1"/>
</dbReference>
<dbReference type="EMBL" id="QETA01000002">
    <property type="protein sequence ID" value="PWF23885.1"/>
    <property type="molecule type" value="Genomic_DNA"/>
</dbReference>
<dbReference type="InterPro" id="IPR051200">
    <property type="entry name" value="Host-pathogen_enzymatic-act"/>
</dbReference>
<dbReference type="InterPro" id="IPR011045">
    <property type="entry name" value="N2O_reductase_N"/>
</dbReference>
<keyword evidence="1" id="KW-0732">Signal</keyword>
<feature type="signal peptide" evidence="1">
    <location>
        <begin position="1"/>
        <end position="34"/>
    </location>
</feature>
<evidence type="ECO:0000313" key="2">
    <source>
        <dbReference type="EMBL" id="PWF23885.1"/>
    </source>
</evidence>
<comment type="caution">
    <text evidence="2">The sequence shown here is derived from an EMBL/GenBank/DDBJ whole genome shotgun (WGS) entry which is preliminary data.</text>
</comment>
<evidence type="ECO:0000313" key="3">
    <source>
        <dbReference type="Proteomes" id="UP000245212"/>
    </source>
</evidence>
<feature type="chain" id="PRO_5016048188" evidence="1">
    <location>
        <begin position="35"/>
        <end position="466"/>
    </location>
</feature>
<dbReference type="AlphaFoldDB" id="A0A2V1K2U4"/>
<reference evidence="3" key="1">
    <citation type="submission" date="2018-05" db="EMBL/GenBank/DDBJ databases">
        <authorList>
            <person name="Li Y."/>
        </authorList>
    </citation>
    <scope>NUCLEOTIDE SEQUENCE [LARGE SCALE GENOMIC DNA]</scope>
    <source>
        <strain evidence="3">3d-2-2</strain>
    </source>
</reference>